<dbReference type="EMBL" id="SGBC01000001">
    <property type="protein sequence ID" value="RZD16855.1"/>
    <property type="molecule type" value="Genomic_DNA"/>
</dbReference>
<evidence type="ECO:0000313" key="1">
    <source>
        <dbReference type="EMBL" id="RZD16855.1"/>
    </source>
</evidence>
<organism evidence="1 2">
    <name type="scientific">Acididesulfobacter guangdongensis</name>
    <dbReference type="NCBI Taxonomy" id="2597225"/>
    <lineage>
        <taxon>Bacteria</taxon>
        <taxon>Deltaproteobacteria</taxon>
        <taxon>Candidatus Acidulodesulfobacterales</taxon>
        <taxon>Candidatus Acididesulfobacter</taxon>
    </lineage>
</organism>
<dbReference type="AlphaFoldDB" id="A0A519BHV6"/>
<dbReference type="Proteomes" id="UP000316562">
    <property type="component" value="Unassembled WGS sequence"/>
</dbReference>
<dbReference type="InterPro" id="IPR025354">
    <property type="entry name" value="DUF4258"/>
</dbReference>
<proteinExistence type="predicted"/>
<dbReference type="Pfam" id="PF14076">
    <property type="entry name" value="DUF4258"/>
    <property type="match status" value="1"/>
</dbReference>
<reference evidence="1 2" key="1">
    <citation type="journal article" date="2019" name="ISME J.">
        <title>Insights into ecological role of a new deltaproteobacterial order Candidatus Acidulodesulfobacterales by metagenomics and metatranscriptomics.</title>
        <authorList>
            <person name="Tan S."/>
            <person name="Liu J."/>
            <person name="Fang Y."/>
            <person name="Hedlund B.P."/>
            <person name="Lian Z.H."/>
            <person name="Huang L.Y."/>
            <person name="Li J.T."/>
            <person name="Huang L.N."/>
            <person name="Li W.J."/>
            <person name="Jiang H.C."/>
            <person name="Dong H.L."/>
            <person name="Shu W.S."/>
        </authorList>
    </citation>
    <scope>NUCLEOTIDE SEQUENCE [LARGE SCALE GENOMIC DNA]</scope>
    <source>
        <strain evidence="1">AP2</strain>
    </source>
</reference>
<accession>A0A519BHV6</accession>
<gene>
    <name evidence="1" type="ORF">EVJ46_01050</name>
</gene>
<sequence length="82" mass="9745">MMIIHPHAKERMTERGINEKEVIETLEDGECFPVKFGRNGFRRNFIFNDLWRGKKYNIKQVEVITVNEDNDIIIITAIAKYF</sequence>
<name>A0A519BHV6_ACIG2</name>
<evidence type="ECO:0000313" key="2">
    <source>
        <dbReference type="Proteomes" id="UP000316562"/>
    </source>
</evidence>
<comment type="caution">
    <text evidence="1">The sequence shown here is derived from an EMBL/GenBank/DDBJ whole genome shotgun (WGS) entry which is preliminary data.</text>
</comment>
<protein>
    <submittedName>
        <fullName evidence="1">DUF4258 domain-containing protein</fullName>
    </submittedName>
</protein>